<name>A0A1G9SZ00_9EURY</name>
<organism evidence="2 3">
    <name type="scientific">Haloarchaeobius iranensis</name>
    <dbReference type="NCBI Taxonomy" id="996166"/>
    <lineage>
        <taxon>Archaea</taxon>
        <taxon>Methanobacteriati</taxon>
        <taxon>Methanobacteriota</taxon>
        <taxon>Stenosarchaea group</taxon>
        <taxon>Halobacteria</taxon>
        <taxon>Halobacteriales</taxon>
        <taxon>Halorubellaceae</taxon>
        <taxon>Haloarchaeobius</taxon>
    </lineage>
</organism>
<accession>A0A1G9SZ00</accession>
<dbReference type="STRING" id="996166.SAMN05192554_10238"/>
<evidence type="ECO:0000313" key="2">
    <source>
        <dbReference type="EMBL" id="SDM40557.1"/>
    </source>
</evidence>
<keyword evidence="1" id="KW-1133">Transmembrane helix</keyword>
<dbReference type="EMBL" id="FNIA01000002">
    <property type="protein sequence ID" value="SDM40557.1"/>
    <property type="molecule type" value="Genomic_DNA"/>
</dbReference>
<sequence>MLHDVKAFAATAGGRPVTAVIWLATMAFGALVLLDPGPFPRHVYLEATSVFTALTWLRTVGTRARLFV</sequence>
<keyword evidence="1" id="KW-0812">Transmembrane</keyword>
<proteinExistence type="predicted"/>
<evidence type="ECO:0000256" key="1">
    <source>
        <dbReference type="SAM" id="Phobius"/>
    </source>
</evidence>
<evidence type="ECO:0000313" key="3">
    <source>
        <dbReference type="Proteomes" id="UP000199370"/>
    </source>
</evidence>
<keyword evidence="3" id="KW-1185">Reference proteome</keyword>
<protein>
    <submittedName>
        <fullName evidence="2">Uncharacterized protein</fullName>
    </submittedName>
</protein>
<dbReference type="AlphaFoldDB" id="A0A1G9SZ00"/>
<keyword evidence="1" id="KW-0472">Membrane</keyword>
<feature type="transmembrane region" description="Helical" evidence="1">
    <location>
        <begin position="12"/>
        <end position="34"/>
    </location>
</feature>
<dbReference type="RefSeq" id="WP_089731283.1">
    <property type="nucleotide sequence ID" value="NZ_FNIA01000002.1"/>
</dbReference>
<reference evidence="2 3" key="1">
    <citation type="submission" date="2016-10" db="EMBL/GenBank/DDBJ databases">
        <authorList>
            <person name="de Groot N.N."/>
        </authorList>
    </citation>
    <scope>NUCLEOTIDE SEQUENCE [LARGE SCALE GENOMIC DNA]</scope>
    <source>
        <strain evidence="3">EB21,IBRC-M 10013,KCTC 4048</strain>
    </source>
</reference>
<gene>
    <name evidence="2" type="ORF">SAMN05192554_10238</name>
</gene>
<dbReference type="Proteomes" id="UP000199370">
    <property type="component" value="Unassembled WGS sequence"/>
</dbReference>